<sequence>MASQPDPEIVLYDLACTKSVCFSPVVWRIRLLLNYKQIAYETIFLEFPDIEPTLKALPDARPSRIKSPFSGPDFFSSGIDSQSKYTVPAIHHVPSNTYMMDSTPIAQFIEATYPEPPVPLTSELGREIEAKARAVVGTTFRNSVMPREINILSPRSQEYFRRTREAILGHRLEDLLSQEENSWNSLADGIRAVGELMRTNKVDGPFVLGARPSYTDFFIAGSLQCVRMVDEGVFQKNITYPGYQEIYEACLPYMDKKD</sequence>
<feature type="domain" description="Glutathione S-transferase UstS-like C-terminal" evidence="2">
    <location>
        <begin position="134"/>
        <end position="230"/>
    </location>
</feature>
<dbReference type="InterPro" id="IPR004045">
    <property type="entry name" value="Glutathione_S-Trfase_N"/>
</dbReference>
<evidence type="ECO:0000259" key="1">
    <source>
        <dbReference type="Pfam" id="PF13409"/>
    </source>
</evidence>
<keyword evidence="4" id="KW-1185">Reference proteome</keyword>
<dbReference type="SUPFAM" id="SSF52833">
    <property type="entry name" value="Thioredoxin-like"/>
    <property type="match status" value="1"/>
</dbReference>
<evidence type="ECO:0000313" key="3">
    <source>
        <dbReference type="EMBL" id="KAJ5364025.1"/>
    </source>
</evidence>
<dbReference type="RefSeq" id="XP_056551651.1">
    <property type="nucleotide sequence ID" value="XM_056702651.1"/>
</dbReference>
<accession>A0A9W9RPH5</accession>
<dbReference type="OrthoDB" id="4951845at2759"/>
<dbReference type="AlphaFoldDB" id="A0A9W9RPH5"/>
<reference evidence="3" key="2">
    <citation type="journal article" date="2023" name="IMA Fungus">
        <title>Comparative genomic study of the Penicillium genus elucidates a diverse pangenome and 15 lateral gene transfer events.</title>
        <authorList>
            <person name="Petersen C."/>
            <person name="Sorensen T."/>
            <person name="Nielsen M.R."/>
            <person name="Sondergaard T.E."/>
            <person name="Sorensen J.L."/>
            <person name="Fitzpatrick D.A."/>
            <person name="Frisvad J.C."/>
            <person name="Nielsen K.L."/>
        </authorList>
    </citation>
    <scope>NUCLEOTIDE SEQUENCE</scope>
    <source>
        <strain evidence="3">IBT 29864</strain>
    </source>
</reference>
<dbReference type="InterPro" id="IPR054416">
    <property type="entry name" value="GST_UstS-like_C"/>
</dbReference>
<reference evidence="3" key="1">
    <citation type="submission" date="2022-11" db="EMBL/GenBank/DDBJ databases">
        <authorList>
            <person name="Petersen C."/>
        </authorList>
    </citation>
    <scope>NUCLEOTIDE SEQUENCE</scope>
    <source>
        <strain evidence="3">IBT 29864</strain>
    </source>
</reference>
<dbReference type="Gene3D" id="3.40.30.10">
    <property type="entry name" value="Glutaredoxin"/>
    <property type="match status" value="1"/>
</dbReference>
<dbReference type="GeneID" id="81441830"/>
<dbReference type="InterPro" id="IPR036249">
    <property type="entry name" value="Thioredoxin-like_sf"/>
</dbReference>
<dbReference type="EMBL" id="JAPZBS010000008">
    <property type="protein sequence ID" value="KAJ5364025.1"/>
    <property type="molecule type" value="Genomic_DNA"/>
</dbReference>
<evidence type="ECO:0008006" key="5">
    <source>
        <dbReference type="Google" id="ProtNLM"/>
    </source>
</evidence>
<comment type="caution">
    <text evidence="3">The sequence shown here is derived from an EMBL/GenBank/DDBJ whole genome shotgun (WGS) entry which is preliminary data.</text>
</comment>
<evidence type="ECO:0000313" key="4">
    <source>
        <dbReference type="Proteomes" id="UP001147782"/>
    </source>
</evidence>
<feature type="domain" description="GST N-terminal" evidence="1">
    <location>
        <begin position="22"/>
        <end position="111"/>
    </location>
</feature>
<name>A0A9W9RPH5_9EURO</name>
<dbReference type="Gene3D" id="1.20.1050.10">
    <property type="match status" value="1"/>
</dbReference>
<dbReference type="Pfam" id="PF13409">
    <property type="entry name" value="GST_N_2"/>
    <property type="match status" value="1"/>
</dbReference>
<evidence type="ECO:0000259" key="2">
    <source>
        <dbReference type="Pfam" id="PF22041"/>
    </source>
</evidence>
<protein>
    <recommendedName>
        <fullName evidence="5">GST N-terminal domain-containing protein</fullName>
    </recommendedName>
</protein>
<dbReference type="Proteomes" id="UP001147782">
    <property type="component" value="Unassembled WGS sequence"/>
</dbReference>
<organism evidence="3 4">
    <name type="scientific">Penicillium cataractarum</name>
    <dbReference type="NCBI Taxonomy" id="2100454"/>
    <lineage>
        <taxon>Eukaryota</taxon>
        <taxon>Fungi</taxon>
        <taxon>Dikarya</taxon>
        <taxon>Ascomycota</taxon>
        <taxon>Pezizomycotina</taxon>
        <taxon>Eurotiomycetes</taxon>
        <taxon>Eurotiomycetidae</taxon>
        <taxon>Eurotiales</taxon>
        <taxon>Aspergillaceae</taxon>
        <taxon>Penicillium</taxon>
    </lineage>
</organism>
<gene>
    <name evidence="3" type="ORF">N7496_009738</name>
</gene>
<dbReference type="Pfam" id="PF22041">
    <property type="entry name" value="GST_C_7"/>
    <property type="match status" value="1"/>
</dbReference>
<proteinExistence type="predicted"/>